<keyword evidence="1" id="KW-1133">Transmembrane helix</keyword>
<name>U1GBN6_ENDPU</name>
<keyword evidence="1" id="KW-0812">Transmembrane</keyword>
<dbReference type="RefSeq" id="XP_007805161.1">
    <property type="nucleotide sequence ID" value="XM_007806970.1"/>
</dbReference>
<evidence type="ECO:0000256" key="1">
    <source>
        <dbReference type="SAM" id="Phobius"/>
    </source>
</evidence>
<proteinExistence type="predicted"/>
<keyword evidence="1" id="KW-0472">Membrane</keyword>
<feature type="transmembrane region" description="Helical" evidence="1">
    <location>
        <begin position="57"/>
        <end position="75"/>
    </location>
</feature>
<keyword evidence="3" id="KW-1185">Reference proteome</keyword>
<dbReference type="AlphaFoldDB" id="U1GBN6"/>
<dbReference type="HOGENOM" id="CLU_1896194_0_0_1"/>
<dbReference type="GeneID" id="19236116"/>
<dbReference type="Proteomes" id="UP000019373">
    <property type="component" value="Unassembled WGS sequence"/>
</dbReference>
<gene>
    <name evidence="2" type="ORF">EPUS_01057</name>
</gene>
<accession>U1GBN6</accession>
<protein>
    <submittedName>
        <fullName evidence="2">Uncharacterized protein</fullName>
    </submittedName>
</protein>
<sequence length="134" mass="14956">MALYSGVAAVHQILIFDSAPEHRGTFNLRGISASRYQLHFANIHGLDDQDRDTACRVVGAALLAILHMAMWSMVFKKAAARPIFVLWMPLMASSHVFCADLPGLAYQATEQTDVFRTTYSDIASNTQKQLREQK</sequence>
<dbReference type="EMBL" id="KE721469">
    <property type="protein sequence ID" value="ERF69101.1"/>
    <property type="molecule type" value="Genomic_DNA"/>
</dbReference>
<reference evidence="3" key="1">
    <citation type="journal article" date="2014" name="BMC Genomics">
        <title>Genome characteristics reveal the impact of lichenization on lichen-forming fungus Endocarpon pusillum Hedwig (Verrucariales, Ascomycota).</title>
        <authorList>
            <person name="Wang Y.-Y."/>
            <person name="Liu B."/>
            <person name="Zhang X.-Y."/>
            <person name="Zhou Q.-M."/>
            <person name="Zhang T."/>
            <person name="Li H."/>
            <person name="Yu Y.-F."/>
            <person name="Zhang X.-L."/>
            <person name="Hao X.-Y."/>
            <person name="Wang M."/>
            <person name="Wang L."/>
            <person name="Wei J.-C."/>
        </authorList>
    </citation>
    <scope>NUCLEOTIDE SEQUENCE [LARGE SCALE GENOMIC DNA]</scope>
    <source>
        <strain evidence="3">Z07020 / HMAS-L-300199</strain>
    </source>
</reference>
<organism evidence="2 3">
    <name type="scientific">Endocarpon pusillum (strain Z07020 / HMAS-L-300199)</name>
    <name type="common">Lichen-forming fungus</name>
    <dbReference type="NCBI Taxonomy" id="1263415"/>
    <lineage>
        <taxon>Eukaryota</taxon>
        <taxon>Fungi</taxon>
        <taxon>Dikarya</taxon>
        <taxon>Ascomycota</taxon>
        <taxon>Pezizomycotina</taxon>
        <taxon>Eurotiomycetes</taxon>
        <taxon>Chaetothyriomycetidae</taxon>
        <taxon>Verrucariales</taxon>
        <taxon>Verrucariaceae</taxon>
        <taxon>Endocarpon</taxon>
    </lineage>
</organism>
<evidence type="ECO:0000313" key="3">
    <source>
        <dbReference type="Proteomes" id="UP000019373"/>
    </source>
</evidence>
<evidence type="ECO:0000313" key="2">
    <source>
        <dbReference type="EMBL" id="ERF69101.1"/>
    </source>
</evidence>